<dbReference type="InterPro" id="IPR029063">
    <property type="entry name" value="SAM-dependent_MTases_sf"/>
</dbReference>
<dbReference type="InterPro" id="IPR004951">
    <property type="entry name" value="DUF268_CAE_spp"/>
</dbReference>
<evidence type="ECO:0000313" key="2">
    <source>
        <dbReference type="Proteomes" id="UP000034952"/>
    </source>
</evidence>
<dbReference type="SUPFAM" id="SSF53335">
    <property type="entry name" value="S-adenosyl-L-methionine-dependent methyltransferases"/>
    <property type="match status" value="1"/>
</dbReference>
<dbReference type="EMBL" id="LBPY01000012">
    <property type="protein sequence ID" value="KKP66108.1"/>
    <property type="molecule type" value="Genomic_DNA"/>
</dbReference>
<evidence type="ECO:0000313" key="1">
    <source>
        <dbReference type="EMBL" id="KKP66108.1"/>
    </source>
</evidence>
<protein>
    <recommendedName>
        <fullName evidence="3">DUF268 domain-containing protein</fullName>
    </recommendedName>
</protein>
<dbReference type="Pfam" id="PF03269">
    <property type="entry name" value="DUF268"/>
    <property type="match status" value="1"/>
</dbReference>
<comment type="caution">
    <text evidence="1">The sequence shown here is derived from an EMBL/GenBank/DDBJ whole genome shotgun (WGS) entry which is preliminary data.</text>
</comment>
<accession>A0A0G0B9P5</accession>
<organism evidence="1 2">
    <name type="scientific">Candidatus Nomurabacteria bacterium GW2011_GWE1_35_16</name>
    <dbReference type="NCBI Taxonomy" id="1618761"/>
    <lineage>
        <taxon>Bacteria</taxon>
        <taxon>Candidatus Nomuraibacteriota</taxon>
    </lineage>
</organism>
<dbReference type="PATRIC" id="fig|1618761.3.peg.574"/>
<gene>
    <name evidence="1" type="ORF">UR64_C0012G0005</name>
</gene>
<dbReference type="Proteomes" id="UP000034952">
    <property type="component" value="Unassembled WGS sequence"/>
</dbReference>
<proteinExistence type="predicted"/>
<name>A0A0G0B9P5_9BACT</name>
<reference evidence="1 2" key="1">
    <citation type="journal article" date="2015" name="Nature">
        <title>rRNA introns, odd ribosomes, and small enigmatic genomes across a large radiation of phyla.</title>
        <authorList>
            <person name="Brown C.T."/>
            <person name="Hug L.A."/>
            <person name="Thomas B.C."/>
            <person name="Sharon I."/>
            <person name="Castelle C.J."/>
            <person name="Singh A."/>
            <person name="Wilkins M.J."/>
            <person name="Williams K.H."/>
            <person name="Banfield J.F."/>
        </authorList>
    </citation>
    <scope>NUCLEOTIDE SEQUENCE [LARGE SCALE GENOMIC DNA]</scope>
</reference>
<sequence>MSNFKKIVPSFIKKPIKKIYLYINFISDFLLFRKKSKGTNRFEIKWKNRYPQLFDKTKGTDFDTHYTYHPAWAARQIVEIKPSKHVDISSILGFSAMLSAFVPVEFYDYRPANIKLDNLTSKKADLTSLPFSDNSIESLSCMHTIEHIGLGRYGDPIDPDGDIKAIKELSRVLAVNGNLLFVTPIGKPTIQFNAHRIYSYDQIMSRFSDLTLKEFSLIPDNGKDTGIIYNATKELADEQNYACGCFWFIKK</sequence>
<evidence type="ECO:0008006" key="3">
    <source>
        <dbReference type="Google" id="ProtNLM"/>
    </source>
</evidence>
<dbReference type="Gene3D" id="3.40.50.150">
    <property type="entry name" value="Vaccinia Virus protein VP39"/>
    <property type="match status" value="1"/>
</dbReference>
<dbReference type="AlphaFoldDB" id="A0A0G0B9P5"/>